<dbReference type="SUPFAM" id="SSF51735">
    <property type="entry name" value="NAD(P)-binding Rossmann-fold domains"/>
    <property type="match status" value="1"/>
</dbReference>
<evidence type="ECO:0000313" key="5">
    <source>
        <dbReference type="Proteomes" id="UP001205906"/>
    </source>
</evidence>
<dbReference type="PANTHER" id="PTHR42760:SF133">
    <property type="entry name" value="3-OXOACYL-[ACYL-CARRIER-PROTEIN] REDUCTASE"/>
    <property type="match status" value="1"/>
</dbReference>
<dbReference type="InterPro" id="IPR036291">
    <property type="entry name" value="NAD(P)-bd_dom_sf"/>
</dbReference>
<protein>
    <submittedName>
        <fullName evidence="4">SDR family oxidoreductase</fullName>
    </submittedName>
</protein>
<dbReference type="EMBL" id="JAMXQS010000003">
    <property type="protein sequence ID" value="MCO6049326.1"/>
    <property type="molecule type" value="Genomic_DNA"/>
</dbReference>
<evidence type="ECO:0000256" key="2">
    <source>
        <dbReference type="ARBA" id="ARBA00023002"/>
    </source>
</evidence>
<evidence type="ECO:0000256" key="1">
    <source>
        <dbReference type="ARBA" id="ARBA00006484"/>
    </source>
</evidence>
<comment type="caution">
    <text evidence="4">The sequence shown here is derived from an EMBL/GenBank/DDBJ whole genome shotgun (WGS) entry which is preliminary data.</text>
</comment>
<dbReference type="PRINTS" id="PR00080">
    <property type="entry name" value="SDRFAMILY"/>
</dbReference>
<evidence type="ECO:0000259" key="3">
    <source>
        <dbReference type="SMART" id="SM00822"/>
    </source>
</evidence>
<comment type="similarity">
    <text evidence="1">Belongs to the short-chain dehydrogenases/reductases (SDR) family.</text>
</comment>
<dbReference type="Gene3D" id="3.40.50.720">
    <property type="entry name" value="NAD(P)-binding Rossmann-like Domain"/>
    <property type="match status" value="1"/>
</dbReference>
<dbReference type="Proteomes" id="UP001205906">
    <property type="component" value="Unassembled WGS sequence"/>
</dbReference>
<keyword evidence="2" id="KW-0560">Oxidoreductase</keyword>
<organism evidence="4 5">
    <name type="scientific">Mesorhizobium liriopis</name>
    <dbReference type="NCBI Taxonomy" id="2953882"/>
    <lineage>
        <taxon>Bacteria</taxon>
        <taxon>Pseudomonadati</taxon>
        <taxon>Pseudomonadota</taxon>
        <taxon>Alphaproteobacteria</taxon>
        <taxon>Hyphomicrobiales</taxon>
        <taxon>Phyllobacteriaceae</taxon>
        <taxon>Mesorhizobium</taxon>
    </lineage>
</organism>
<accession>A0ABT1C5T3</accession>
<name>A0ABT1C5T3_9HYPH</name>
<dbReference type="PANTHER" id="PTHR42760">
    <property type="entry name" value="SHORT-CHAIN DEHYDROGENASES/REDUCTASES FAMILY MEMBER"/>
    <property type="match status" value="1"/>
</dbReference>
<sequence>MTDRKTILITGAAGGLGREFAKLTLADGAHLVLVDRDAAALSRFESELGKDAAVQLAAVDLTSFDACRHLMERLERLDALVHLAGVYIDDDASEEFKGVWDTTMAVNLTSVFNLASVFAPLLSKAAPGRLILTSSIAFRRGSPDHLAYSASKGGVVGMTRALARRFAPHILVNAVSPGIIQTQMTEDIRHTRADRLLAEIPLKRWGQPPEVAGVLRFLCGDDSSYITGQVINVDGGMNNA</sequence>
<proteinExistence type="inferred from homology"/>
<keyword evidence="5" id="KW-1185">Reference proteome</keyword>
<dbReference type="Pfam" id="PF13561">
    <property type="entry name" value="adh_short_C2"/>
    <property type="match status" value="1"/>
</dbReference>
<gene>
    <name evidence="4" type="ORF">NGM99_05930</name>
</gene>
<evidence type="ECO:0000313" key="4">
    <source>
        <dbReference type="EMBL" id="MCO6049326.1"/>
    </source>
</evidence>
<dbReference type="InterPro" id="IPR002347">
    <property type="entry name" value="SDR_fam"/>
</dbReference>
<reference evidence="4 5" key="1">
    <citation type="submission" date="2022-06" db="EMBL/GenBank/DDBJ databases">
        <title>Mesorhizobium sp. strain RP14 Genome sequencing and assembly.</title>
        <authorList>
            <person name="Kim I."/>
        </authorList>
    </citation>
    <scope>NUCLEOTIDE SEQUENCE [LARGE SCALE GENOMIC DNA]</scope>
    <source>
        <strain evidence="5">RP14(2022)</strain>
    </source>
</reference>
<dbReference type="PROSITE" id="PS00061">
    <property type="entry name" value="ADH_SHORT"/>
    <property type="match status" value="1"/>
</dbReference>
<feature type="domain" description="Ketoreductase" evidence="3">
    <location>
        <begin position="5"/>
        <end position="178"/>
    </location>
</feature>
<dbReference type="SMART" id="SM00822">
    <property type="entry name" value="PKS_KR"/>
    <property type="match status" value="1"/>
</dbReference>
<dbReference type="RefSeq" id="WP_252817050.1">
    <property type="nucleotide sequence ID" value="NZ_JAMXQS010000003.1"/>
</dbReference>
<dbReference type="InterPro" id="IPR057326">
    <property type="entry name" value="KR_dom"/>
</dbReference>
<dbReference type="InterPro" id="IPR020904">
    <property type="entry name" value="Sc_DH/Rdtase_CS"/>
</dbReference>
<dbReference type="PRINTS" id="PR00081">
    <property type="entry name" value="GDHRDH"/>
</dbReference>